<dbReference type="AlphaFoldDB" id="A0A0A9AWV2"/>
<dbReference type="EMBL" id="GBRH01243532">
    <property type="protein sequence ID" value="JAD54363.1"/>
    <property type="molecule type" value="Transcribed_RNA"/>
</dbReference>
<feature type="domain" description="Reverse transcriptase zinc-binding" evidence="1">
    <location>
        <begin position="3"/>
        <end position="61"/>
    </location>
</feature>
<reference evidence="2" key="2">
    <citation type="journal article" date="2015" name="Data Brief">
        <title>Shoot transcriptome of the giant reed, Arundo donax.</title>
        <authorList>
            <person name="Barrero R.A."/>
            <person name="Guerrero F.D."/>
            <person name="Moolhuijzen P."/>
            <person name="Goolsby J.A."/>
            <person name="Tidwell J."/>
            <person name="Bellgard S.E."/>
            <person name="Bellgard M.I."/>
        </authorList>
    </citation>
    <scope>NUCLEOTIDE SEQUENCE</scope>
    <source>
        <tissue evidence="2">Shoot tissue taken approximately 20 cm above the soil surface</tissue>
    </source>
</reference>
<dbReference type="InterPro" id="IPR026960">
    <property type="entry name" value="RVT-Znf"/>
</dbReference>
<dbReference type="Pfam" id="PF13966">
    <property type="entry name" value="zf-RVT"/>
    <property type="match status" value="1"/>
</dbReference>
<name>A0A0A9AWV2_ARUDO</name>
<evidence type="ECO:0000259" key="1">
    <source>
        <dbReference type="Pfam" id="PF13966"/>
    </source>
</evidence>
<evidence type="ECO:0000313" key="2">
    <source>
        <dbReference type="EMBL" id="JAD54363.1"/>
    </source>
</evidence>
<reference evidence="2" key="1">
    <citation type="submission" date="2014-09" db="EMBL/GenBank/DDBJ databases">
        <authorList>
            <person name="Magalhaes I.L.F."/>
            <person name="Oliveira U."/>
            <person name="Santos F.R."/>
            <person name="Vidigal T.H.D.A."/>
            <person name="Brescovit A.D."/>
            <person name="Santos A.J."/>
        </authorList>
    </citation>
    <scope>NUCLEOTIDE SEQUENCE</scope>
    <source>
        <tissue evidence="2">Shoot tissue taken approximately 20 cm above the soil surface</tissue>
    </source>
</reference>
<accession>A0A0A9AWV2</accession>
<proteinExistence type="predicted"/>
<protein>
    <recommendedName>
        <fullName evidence="1">Reverse transcriptase zinc-binding domain-containing protein</fullName>
    </recommendedName>
</protein>
<organism evidence="2">
    <name type="scientific">Arundo donax</name>
    <name type="common">Giant reed</name>
    <name type="synonym">Donax arundinaceus</name>
    <dbReference type="NCBI Taxonomy" id="35708"/>
    <lineage>
        <taxon>Eukaryota</taxon>
        <taxon>Viridiplantae</taxon>
        <taxon>Streptophyta</taxon>
        <taxon>Embryophyta</taxon>
        <taxon>Tracheophyta</taxon>
        <taxon>Spermatophyta</taxon>
        <taxon>Magnoliopsida</taxon>
        <taxon>Liliopsida</taxon>
        <taxon>Poales</taxon>
        <taxon>Poaceae</taxon>
        <taxon>PACMAD clade</taxon>
        <taxon>Arundinoideae</taxon>
        <taxon>Arundineae</taxon>
        <taxon>Arundo</taxon>
    </lineage>
</organism>
<sequence>MESKGRTKVIFFTWTAMHHRILTADNLEKRGWDNNHVCPLCQSENETSWHLLIDCTFTQQVVGYICNWSQIPSPHMTATEVKEVAIWL</sequence>